<keyword evidence="2" id="KW-1185">Reference proteome</keyword>
<dbReference type="AlphaFoldDB" id="A0A916YUJ9"/>
<dbReference type="RefSeq" id="WP_188766482.1">
    <property type="nucleotide sequence ID" value="NZ_BMKK01000005.1"/>
</dbReference>
<evidence type="ECO:0008006" key="3">
    <source>
        <dbReference type="Google" id="ProtNLM"/>
    </source>
</evidence>
<reference evidence="1" key="1">
    <citation type="journal article" date="2014" name="Int. J. Syst. Evol. Microbiol.">
        <title>Complete genome sequence of Corynebacterium casei LMG S-19264T (=DSM 44701T), isolated from a smear-ripened cheese.</title>
        <authorList>
            <consortium name="US DOE Joint Genome Institute (JGI-PGF)"/>
            <person name="Walter F."/>
            <person name="Albersmeier A."/>
            <person name="Kalinowski J."/>
            <person name="Ruckert C."/>
        </authorList>
    </citation>
    <scope>NUCLEOTIDE SEQUENCE</scope>
    <source>
        <strain evidence="1">CGMCC 1.15958</strain>
    </source>
</reference>
<dbReference type="EMBL" id="BMKK01000005">
    <property type="protein sequence ID" value="GGD60419.1"/>
    <property type="molecule type" value="Genomic_DNA"/>
</dbReference>
<reference evidence="1" key="2">
    <citation type="submission" date="2020-09" db="EMBL/GenBank/DDBJ databases">
        <authorList>
            <person name="Sun Q."/>
            <person name="Zhou Y."/>
        </authorList>
    </citation>
    <scope>NUCLEOTIDE SEQUENCE</scope>
    <source>
        <strain evidence="1">CGMCC 1.15958</strain>
    </source>
</reference>
<sequence length="167" mass="18455">MKTVAAIAQEFKVQESTVRQLLEGLQRNGGRQVQFNIAELGGMGQWQYGGMVMVGDMFNNELKAKVDKLCRALVELPVETENEIFVPIQPAVGSKRFASIKGSQNGISYAYYQAEDILEITDENGLKKYDTKGYLLTGVQQSQSNDARKLSFSHAGGSVEVEDLKEV</sequence>
<evidence type="ECO:0000313" key="1">
    <source>
        <dbReference type="EMBL" id="GGD60419.1"/>
    </source>
</evidence>
<gene>
    <name evidence="1" type="ORF">GCM10011514_25460</name>
</gene>
<proteinExistence type="predicted"/>
<name>A0A916YUJ9_9BACT</name>
<organism evidence="1 2">
    <name type="scientific">Emticicia aquatilis</name>
    <dbReference type="NCBI Taxonomy" id="1537369"/>
    <lineage>
        <taxon>Bacteria</taxon>
        <taxon>Pseudomonadati</taxon>
        <taxon>Bacteroidota</taxon>
        <taxon>Cytophagia</taxon>
        <taxon>Cytophagales</taxon>
        <taxon>Leadbetterellaceae</taxon>
        <taxon>Emticicia</taxon>
    </lineage>
</organism>
<comment type="caution">
    <text evidence="1">The sequence shown here is derived from an EMBL/GenBank/DDBJ whole genome shotgun (WGS) entry which is preliminary data.</text>
</comment>
<dbReference type="Proteomes" id="UP000609064">
    <property type="component" value="Unassembled WGS sequence"/>
</dbReference>
<protein>
    <recommendedName>
        <fullName evidence="3">SHOCT domain-containing protein</fullName>
    </recommendedName>
</protein>
<evidence type="ECO:0000313" key="2">
    <source>
        <dbReference type="Proteomes" id="UP000609064"/>
    </source>
</evidence>
<accession>A0A916YUJ9</accession>